<reference evidence="2 3" key="1">
    <citation type="submission" date="2019-03" db="EMBL/GenBank/DDBJ databases">
        <title>Genomic Encyclopedia of Type Strains, Phase IV (KMG-IV): sequencing the most valuable type-strain genomes for metagenomic binning, comparative biology and taxonomic classification.</title>
        <authorList>
            <person name="Goeker M."/>
        </authorList>
    </citation>
    <scope>NUCLEOTIDE SEQUENCE [LARGE SCALE GENOMIC DNA]</scope>
    <source>
        <strain evidence="2 3">JA181</strain>
    </source>
</reference>
<proteinExistence type="predicted"/>
<protein>
    <recommendedName>
        <fullName evidence="4">HNH endonuclease</fullName>
    </recommendedName>
</protein>
<sequence length="233" mass="25808">MGVLSVAHRRTTGGCPGPSLRGGALGPTHHTEIIHHMKDMTIVRTDATATWAFILDIMAEALARSDAEALDHLPPGRRRTIARKRAQRHPVPFVDEETGAICLNVPLNRQRTEWATVELEDWLTVQNLGATGLWYLDDNGRGDLRVKTKPRMRRHTAAKSLTVARLILGLGRGERVKFLNGDSRDLRRSNLAVQGRRETDRAKSARYDARASAMAGADMARELAALRRQGGRA</sequence>
<evidence type="ECO:0000313" key="3">
    <source>
        <dbReference type="Proteomes" id="UP000295484"/>
    </source>
</evidence>
<evidence type="ECO:0000313" key="2">
    <source>
        <dbReference type="EMBL" id="TDX28176.1"/>
    </source>
</evidence>
<accession>A0A4R8FRT3</accession>
<dbReference type="Proteomes" id="UP000295484">
    <property type="component" value="Unassembled WGS sequence"/>
</dbReference>
<evidence type="ECO:0008006" key="4">
    <source>
        <dbReference type="Google" id="ProtNLM"/>
    </source>
</evidence>
<gene>
    <name evidence="2" type="ORF">EV657_1122</name>
</gene>
<name>A0A4R8FRT3_9RHOB</name>
<dbReference type="AlphaFoldDB" id="A0A4R8FRT3"/>
<dbReference type="EMBL" id="SOEB01000012">
    <property type="protein sequence ID" value="TDX28176.1"/>
    <property type="molecule type" value="Genomic_DNA"/>
</dbReference>
<comment type="caution">
    <text evidence="2">The sequence shown here is derived from an EMBL/GenBank/DDBJ whole genome shotgun (WGS) entry which is preliminary data.</text>
</comment>
<evidence type="ECO:0000256" key="1">
    <source>
        <dbReference type="SAM" id="MobiDB-lite"/>
    </source>
</evidence>
<organism evidence="2 3">
    <name type="scientific">Rhodovulum visakhapatnamense</name>
    <dbReference type="NCBI Taxonomy" id="364297"/>
    <lineage>
        <taxon>Bacteria</taxon>
        <taxon>Pseudomonadati</taxon>
        <taxon>Pseudomonadota</taxon>
        <taxon>Alphaproteobacteria</taxon>
        <taxon>Rhodobacterales</taxon>
        <taxon>Paracoccaceae</taxon>
        <taxon>Rhodovulum</taxon>
    </lineage>
</organism>
<feature type="region of interest" description="Disordered" evidence="1">
    <location>
        <begin position="1"/>
        <end position="27"/>
    </location>
</feature>